<evidence type="ECO:0000313" key="2">
    <source>
        <dbReference type="Proteomes" id="UP000244081"/>
    </source>
</evidence>
<proteinExistence type="predicted"/>
<name>A0A2T5VH57_9HYPH</name>
<evidence type="ECO:0000313" key="1">
    <source>
        <dbReference type="EMBL" id="PTW63089.1"/>
    </source>
</evidence>
<dbReference type="EMBL" id="QAYG01000001">
    <property type="protein sequence ID" value="PTW63089.1"/>
    <property type="molecule type" value="Genomic_DNA"/>
</dbReference>
<accession>A0A2T5VH57</accession>
<dbReference type="Gene3D" id="3.80.30.30">
    <property type="match status" value="1"/>
</dbReference>
<protein>
    <submittedName>
        <fullName evidence="1">Uncharacterized protein</fullName>
    </submittedName>
</protein>
<dbReference type="Proteomes" id="UP000244081">
    <property type="component" value="Unassembled WGS sequence"/>
</dbReference>
<reference evidence="1 2" key="1">
    <citation type="submission" date="2018-04" db="EMBL/GenBank/DDBJ databases">
        <title>Genomic Encyclopedia of Archaeal and Bacterial Type Strains, Phase II (KMG-II): from individual species to whole genera.</title>
        <authorList>
            <person name="Goeker M."/>
        </authorList>
    </citation>
    <scope>NUCLEOTIDE SEQUENCE [LARGE SCALE GENOMIC DNA]</scope>
    <source>
        <strain evidence="1 2">DSM 23382</strain>
    </source>
</reference>
<keyword evidence="2" id="KW-1185">Reference proteome</keyword>
<dbReference type="AlphaFoldDB" id="A0A2T5VH57"/>
<sequence>MVTRDVDRLERLPHAEINLTVTTTDDAISRWLEVRTPSATRRLHAFSQRHEEGIRTFAFVGLRYRISPRCRIFSTRSLPDWPGPNTWQAGL</sequence>
<comment type="caution">
    <text evidence="1">The sequence shown here is derived from an EMBL/GenBank/DDBJ whole genome shotgun (WGS) entry which is preliminary data.</text>
</comment>
<gene>
    <name evidence="1" type="ORF">C8N35_1011139</name>
</gene>
<dbReference type="RefSeq" id="WP_107988569.1">
    <property type="nucleotide sequence ID" value="NZ_QAYG01000001.1"/>
</dbReference>
<organism evidence="1 2">
    <name type="scientific">Breoghania corrubedonensis</name>
    <dbReference type="NCBI Taxonomy" id="665038"/>
    <lineage>
        <taxon>Bacteria</taxon>
        <taxon>Pseudomonadati</taxon>
        <taxon>Pseudomonadota</taxon>
        <taxon>Alphaproteobacteria</taxon>
        <taxon>Hyphomicrobiales</taxon>
        <taxon>Stappiaceae</taxon>
        <taxon>Breoghania</taxon>
    </lineage>
</organism>
<dbReference type="OrthoDB" id="9785699at2"/>